<dbReference type="GO" id="GO:0006633">
    <property type="term" value="P:fatty acid biosynthetic process"/>
    <property type="evidence" value="ECO:0007669"/>
    <property type="project" value="InterPro"/>
</dbReference>
<evidence type="ECO:0000256" key="2">
    <source>
        <dbReference type="ARBA" id="ARBA00022450"/>
    </source>
</evidence>
<dbReference type="InterPro" id="IPR036736">
    <property type="entry name" value="ACP-like_sf"/>
</dbReference>
<protein>
    <submittedName>
        <fullName evidence="8">Nonribosomal peptide synthetase protein BlmVIII</fullName>
    </submittedName>
</protein>
<dbReference type="Pfam" id="PF00698">
    <property type="entry name" value="Acyl_transf_1"/>
    <property type="match status" value="1"/>
</dbReference>
<reference evidence="8 9" key="1">
    <citation type="submission" date="2016-10" db="EMBL/GenBank/DDBJ databases">
        <authorList>
            <person name="de Groot N.N."/>
        </authorList>
    </citation>
    <scope>NUCLEOTIDE SEQUENCE [LARGE SCALE GENOMIC DNA]</scope>
    <source>
        <strain evidence="8 9">DSM 44637</strain>
    </source>
</reference>
<dbReference type="GO" id="GO:0071770">
    <property type="term" value="P:DIM/DIP cell wall layer assembly"/>
    <property type="evidence" value="ECO:0007669"/>
    <property type="project" value="TreeGrafter"/>
</dbReference>
<feature type="region of interest" description="Disordered" evidence="5">
    <location>
        <begin position="1248"/>
        <end position="1284"/>
    </location>
</feature>
<name>A0A1I6AIP4_9PSEU</name>
<dbReference type="InterPro" id="IPR009081">
    <property type="entry name" value="PP-bd_ACP"/>
</dbReference>
<dbReference type="InterPro" id="IPR036291">
    <property type="entry name" value="NAD(P)-bd_dom_sf"/>
</dbReference>
<evidence type="ECO:0000259" key="6">
    <source>
        <dbReference type="PROSITE" id="PS50075"/>
    </source>
</evidence>
<dbReference type="InterPro" id="IPR020806">
    <property type="entry name" value="PKS_PP-bd"/>
</dbReference>
<evidence type="ECO:0000256" key="4">
    <source>
        <dbReference type="ARBA" id="ARBA00022679"/>
    </source>
</evidence>
<dbReference type="Gene3D" id="1.10.1200.10">
    <property type="entry name" value="ACP-like"/>
    <property type="match status" value="1"/>
</dbReference>
<dbReference type="InterPro" id="IPR014043">
    <property type="entry name" value="Acyl_transferase_dom"/>
</dbReference>
<feature type="domain" description="Ketosynthase family 3 (KS3)" evidence="7">
    <location>
        <begin position="24"/>
        <end position="442"/>
    </location>
</feature>
<dbReference type="InterPro" id="IPR020841">
    <property type="entry name" value="PKS_Beta-ketoAc_synthase_dom"/>
</dbReference>
<dbReference type="RefSeq" id="WP_093576793.1">
    <property type="nucleotide sequence ID" value="NZ_FOWC01000019.1"/>
</dbReference>
<dbReference type="CDD" id="cd02440">
    <property type="entry name" value="AdoMet_MTases"/>
    <property type="match status" value="1"/>
</dbReference>
<dbReference type="Pfam" id="PF13489">
    <property type="entry name" value="Methyltransf_23"/>
    <property type="match status" value="1"/>
</dbReference>
<dbReference type="SUPFAM" id="SSF53901">
    <property type="entry name" value="Thiolase-like"/>
    <property type="match status" value="1"/>
</dbReference>
<keyword evidence="4" id="KW-0808">Transferase</keyword>
<dbReference type="SMART" id="SM00827">
    <property type="entry name" value="PKS_AT"/>
    <property type="match status" value="1"/>
</dbReference>
<dbReference type="PANTHER" id="PTHR43775">
    <property type="entry name" value="FATTY ACID SYNTHASE"/>
    <property type="match status" value="1"/>
</dbReference>
<dbReference type="SMART" id="SM00823">
    <property type="entry name" value="PKS_PP"/>
    <property type="match status" value="1"/>
</dbReference>
<accession>A0A1I6AIP4</accession>
<dbReference type="STRING" id="112413.SAMN05421854_11954"/>
<dbReference type="Gene3D" id="3.40.50.720">
    <property type="entry name" value="NAD(P)-binding Rossmann-like Domain"/>
    <property type="match status" value="1"/>
</dbReference>
<dbReference type="Pfam" id="PF00550">
    <property type="entry name" value="PP-binding"/>
    <property type="match status" value="1"/>
</dbReference>
<proteinExistence type="predicted"/>
<dbReference type="Gene3D" id="3.40.50.150">
    <property type="entry name" value="Vaccinia Virus protein VP39"/>
    <property type="match status" value="1"/>
</dbReference>
<dbReference type="PROSITE" id="PS00606">
    <property type="entry name" value="KS3_1"/>
    <property type="match status" value="1"/>
</dbReference>
<feature type="region of interest" description="Disordered" evidence="5">
    <location>
        <begin position="1"/>
        <end position="24"/>
    </location>
</feature>
<dbReference type="InterPro" id="IPR050091">
    <property type="entry name" value="PKS_NRPS_Biosynth_Enz"/>
</dbReference>
<keyword evidence="3" id="KW-0597">Phosphoprotein</keyword>
<dbReference type="InterPro" id="IPR057326">
    <property type="entry name" value="KR_dom"/>
</dbReference>
<dbReference type="InterPro" id="IPR014031">
    <property type="entry name" value="Ketoacyl_synth_C"/>
</dbReference>
<dbReference type="OrthoDB" id="9778690at2"/>
<dbReference type="Pfam" id="PF16197">
    <property type="entry name" value="KAsynt_C_assoc"/>
    <property type="match status" value="1"/>
</dbReference>
<feature type="domain" description="Carrier" evidence="6">
    <location>
        <begin position="1803"/>
        <end position="1878"/>
    </location>
</feature>
<feature type="compositionally biased region" description="Low complexity" evidence="5">
    <location>
        <begin position="1259"/>
        <end position="1278"/>
    </location>
</feature>
<dbReference type="InterPro" id="IPR032821">
    <property type="entry name" value="PKS_assoc"/>
</dbReference>
<dbReference type="Gene3D" id="3.40.366.10">
    <property type="entry name" value="Malonyl-Coenzyme A Acyl Carrier Protein, domain 2"/>
    <property type="match status" value="1"/>
</dbReference>
<dbReference type="SUPFAM" id="SSF47336">
    <property type="entry name" value="ACP-like"/>
    <property type="match status" value="1"/>
</dbReference>
<sequence length="1887" mass="196952">MTLTPSPPSPSPGNSLPEDRAPGPEPVAVISLAARFPGADTVERFWAGLRAETESIARFPDPAPESRPRFVGAEGVLGDIAGFDAEFFGCSRREAEVMDPQHRICLEAAWTLFDTAGYDPAALGVPAGVFLSASLSSYLVRNLLPNAALLRDLGGFPLLIHNDKDFAATTISYKLGLTGPSVCVGSACSSSLVGVHLAVRSLESFECDLAVAGGVSLQVPQAQGYVYAEDGIYSPDGRCAAFDASASGTVGGSGVGLVLLKRLSDARRDGDRVHALLLGSAVNNDGGHKAGYTAPGVQGQRDVIVEAQAAAGVSAESIGYVEAHGTGTAIGDPIEVEALTAAFRLTTDRTGFCALGSAKTNVGHLDAAAGIAGLIKAVGAVRDGVLPASLHYRAPNPAIDFASTPFRVNASTVPWPETGAPRRAGVSSFGVGGTNAHVVLEQPPAPVPVERERRPVQPLLLSARTPAALEQAGVELAEWLRDNPETDLADVSATLAGRRAHRHRRFVVAATAEEAAAALSEQAPPRTAAAEARAAFLFSGQGNGYPGMGTRLCAGDPGFRRHFGDCVRLLAERGVQLRELIDAPGATPMDQIAGFSVSYALARTLTGWGVETSAVLGHSVGEYAAATVAGVFSLSTALDVVVARAEAQSALPDGRMLAVPLGAGELRPMLGDDVALAAVNAPDRCVVSGPPGAVSALAARLSGDGVPTRLLAVRHAFHSAAVDGILGRFRDALAGAEFGVPRLPFLSTVTGDWADPADVARPEYWLAQLRGPVLFDAALDRLAESPPAAVLELGPGAGLARLAGRKLRPGTSFAASCLPPEPERETGHLVRAAAGAWASGCAVDWAAFHRPQRPQRPQRTSVPGYPFQHRRYWIDAPGEPGRLAGLLPDPVVPGEAPGIDSHPGLRAELDLLCRALLLDYLGAVGISTAPGARHQVAELRAALGVAAEFSRFPDFALAVLAEDAVARRDGDEIVFLPVRTDESAAVHARLVREHPGFAGLADLLMRCGEAYPEALRDPRTALGVLYPGADGALLRRELGERTAGHRSVDALLRTLGDALERLAAELDRPVRVLEAGAGEGTLTQRLAARLGPDRLRYHATDVSPLFAAGLAEAAAARGVPLTTGVLDIARDPAAQGVSGGYDLVCGLDVVHAAPDVRASLRHLKSLLAPGGVLALVETVRQDRWLPMIWGLTTGWWSYSDRFRDHGPLLDVPRWREALADAGFAAVAVRTAAQRQPDAALILAEAATAGQPNPAGPGNGVQPDTGPGTTASPGTAGNPLSREDPGGWVYLPGWRHAAPAPAPGPQDGRTCLLLADGPLGTAVAERLGALGVQAVFGPARHDDFRALLAARGRAPELVVHLRPFEAAEPGRPLDPDSAREGQLAGLHSLLELARAFGAEPGDRPVRLVAVTRGAQPVLGDLDHPEHATVASAVKVIPRELPALSCTAIDLETAETGCAELAERIVAELLDPAAPAEIAYRGRQRFERGYEPLRLDPAGAPRGDGVYLICGGLGGIGLSLAEYLAPGARALVLTRRTPFPEPDAWPGCRAARPDGDDTTRLIDRLAALTADGTGLLIRQADVTDEAGMRAVVAEAERRFGPVTGVVHAAGTPDTAGMIQRRDRRATDEAIASKVLGPVVLDAVLGDRPLEFFVLCSSIGSVLHKLKFGEVGYVAGNDFLDAFAAYRAARRSGRTVSIGWTDWTEAGMWASAQERLTARYEAPGPDVAGPGGDLLGGISRAEGTELFARVLAGRPAPRVLVCKQDLAALLARHEAFSTDDHRAAVAGLRIAPSKRDRAALSAEYRAPGSSLERGLAACWASLLGDDAIGVHDDFFELGGDSLIALRLLSVVRERYGVELSMAQLFDAPTITAQAAAIGRAAGGDQEEVLL</sequence>
<dbReference type="InterPro" id="IPR016035">
    <property type="entry name" value="Acyl_Trfase/lysoPLipase"/>
</dbReference>
<evidence type="ECO:0000259" key="7">
    <source>
        <dbReference type="PROSITE" id="PS52004"/>
    </source>
</evidence>
<dbReference type="GO" id="GO:0031177">
    <property type="term" value="F:phosphopantetheine binding"/>
    <property type="evidence" value="ECO:0007669"/>
    <property type="project" value="InterPro"/>
</dbReference>
<gene>
    <name evidence="8" type="ORF">SAMN05421854_11954</name>
</gene>
<dbReference type="InterPro" id="IPR001227">
    <property type="entry name" value="Ac_transferase_dom_sf"/>
</dbReference>
<organism evidence="8 9">
    <name type="scientific">Amycolatopsis rubida</name>
    <dbReference type="NCBI Taxonomy" id="112413"/>
    <lineage>
        <taxon>Bacteria</taxon>
        <taxon>Bacillati</taxon>
        <taxon>Actinomycetota</taxon>
        <taxon>Actinomycetes</taxon>
        <taxon>Pseudonocardiales</taxon>
        <taxon>Pseudonocardiaceae</taxon>
        <taxon>Amycolatopsis</taxon>
    </lineage>
</organism>
<dbReference type="SMART" id="SM00825">
    <property type="entry name" value="PKS_KS"/>
    <property type="match status" value="1"/>
</dbReference>
<dbReference type="InterPro" id="IPR016036">
    <property type="entry name" value="Malonyl_transacylase_ACP-bd"/>
</dbReference>
<dbReference type="InterPro" id="IPR016039">
    <property type="entry name" value="Thiolase-like"/>
</dbReference>
<dbReference type="SUPFAM" id="SSF55048">
    <property type="entry name" value="Probable ACP-binding domain of malonyl-CoA ACP transacylase"/>
    <property type="match status" value="1"/>
</dbReference>
<dbReference type="Gene3D" id="3.30.70.3290">
    <property type="match status" value="1"/>
</dbReference>
<dbReference type="GO" id="GO:0005886">
    <property type="term" value="C:plasma membrane"/>
    <property type="evidence" value="ECO:0007669"/>
    <property type="project" value="TreeGrafter"/>
</dbReference>
<evidence type="ECO:0000313" key="8">
    <source>
        <dbReference type="EMBL" id="SFQ68530.1"/>
    </source>
</evidence>
<dbReference type="Proteomes" id="UP000199137">
    <property type="component" value="Unassembled WGS sequence"/>
</dbReference>
<dbReference type="InterPro" id="IPR018201">
    <property type="entry name" value="Ketoacyl_synth_AS"/>
</dbReference>
<dbReference type="SUPFAM" id="SSF51735">
    <property type="entry name" value="NAD(P)-binding Rossmann-fold domains"/>
    <property type="match status" value="2"/>
</dbReference>
<evidence type="ECO:0000313" key="9">
    <source>
        <dbReference type="Proteomes" id="UP000199137"/>
    </source>
</evidence>
<dbReference type="Pfam" id="PF08659">
    <property type="entry name" value="KR"/>
    <property type="match status" value="1"/>
</dbReference>
<evidence type="ECO:0000256" key="3">
    <source>
        <dbReference type="ARBA" id="ARBA00022553"/>
    </source>
</evidence>
<dbReference type="Gene3D" id="3.40.47.10">
    <property type="match status" value="1"/>
</dbReference>
<dbReference type="Pfam" id="PF02801">
    <property type="entry name" value="Ketoacyl-synt_C"/>
    <property type="match status" value="1"/>
</dbReference>
<dbReference type="GO" id="GO:0004315">
    <property type="term" value="F:3-oxoacyl-[acyl-carrier-protein] synthase activity"/>
    <property type="evidence" value="ECO:0007669"/>
    <property type="project" value="InterPro"/>
</dbReference>
<dbReference type="EMBL" id="FOWC01000019">
    <property type="protein sequence ID" value="SFQ68530.1"/>
    <property type="molecule type" value="Genomic_DNA"/>
</dbReference>
<evidence type="ECO:0000256" key="5">
    <source>
        <dbReference type="SAM" id="MobiDB-lite"/>
    </source>
</evidence>
<feature type="compositionally biased region" description="Pro residues" evidence="5">
    <location>
        <begin position="1"/>
        <end position="11"/>
    </location>
</feature>
<dbReference type="SUPFAM" id="SSF53335">
    <property type="entry name" value="S-adenosyl-L-methionine-dependent methyltransferases"/>
    <property type="match status" value="1"/>
</dbReference>
<comment type="cofactor">
    <cofactor evidence="1">
        <name>pantetheine 4'-phosphate</name>
        <dbReference type="ChEBI" id="CHEBI:47942"/>
    </cofactor>
</comment>
<keyword evidence="2" id="KW-0596">Phosphopantetheine</keyword>
<dbReference type="GO" id="GO:0044550">
    <property type="term" value="P:secondary metabolite biosynthetic process"/>
    <property type="evidence" value="ECO:0007669"/>
    <property type="project" value="UniProtKB-ARBA"/>
</dbReference>
<dbReference type="InterPro" id="IPR013968">
    <property type="entry name" value="PKS_KR"/>
</dbReference>
<dbReference type="InterPro" id="IPR014030">
    <property type="entry name" value="Ketoacyl_synth_N"/>
</dbReference>
<dbReference type="Pfam" id="PF00109">
    <property type="entry name" value="ketoacyl-synt"/>
    <property type="match status" value="1"/>
</dbReference>
<dbReference type="PROSITE" id="PS52004">
    <property type="entry name" value="KS3_2"/>
    <property type="match status" value="1"/>
</dbReference>
<evidence type="ECO:0000256" key="1">
    <source>
        <dbReference type="ARBA" id="ARBA00001957"/>
    </source>
</evidence>
<dbReference type="FunFam" id="1.10.1200.10:FF:000016">
    <property type="entry name" value="Non-ribosomal peptide synthase"/>
    <property type="match status" value="1"/>
</dbReference>
<dbReference type="PROSITE" id="PS50075">
    <property type="entry name" value="CARRIER"/>
    <property type="match status" value="1"/>
</dbReference>
<dbReference type="InterPro" id="IPR029063">
    <property type="entry name" value="SAM-dependent_MTases_sf"/>
</dbReference>
<dbReference type="PANTHER" id="PTHR43775:SF37">
    <property type="entry name" value="SI:DKEY-61P9.11"/>
    <property type="match status" value="1"/>
</dbReference>
<dbReference type="SUPFAM" id="SSF52151">
    <property type="entry name" value="FabD/lysophospholipase-like"/>
    <property type="match status" value="1"/>
</dbReference>
<dbReference type="GO" id="GO:0004312">
    <property type="term" value="F:fatty acid synthase activity"/>
    <property type="evidence" value="ECO:0007669"/>
    <property type="project" value="TreeGrafter"/>
</dbReference>
<dbReference type="GO" id="GO:0005737">
    <property type="term" value="C:cytoplasm"/>
    <property type="evidence" value="ECO:0007669"/>
    <property type="project" value="TreeGrafter"/>
</dbReference>
<dbReference type="CDD" id="cd00833">
    <property type="entry name" value="PKS"/>
    <property type="match status" value="1"/>
</dbReference>
<dbReference type="SMART" id="SM00822">
    <property type="entry name" value="PKS_KR"/>
    <property type="match status" value="1"/>
</dbReference>